<dbReference type="Pfam" id="PF04392">
    <property type="entry name" value="ABC_sub_bind"/>
    <property type="match status" value="1"/>
</dbReference>
<dbReference type="Proteomes" id="UP000198528">
    <property type="component" value="Unassembled WGS sequence"/>
</dbReference>
<dbReference type="Gene3D" id="3.40.50.2300">
    <property type="match status" value="2"/>
</dbReference>
<dbReference type="PROSITE" id="PS51257">
    <property type="entry name" value="PROKAR_LIPOPROTEIN"/>
    <property type="match status" value="1"/>
</dbReference>
<name>A0A1G6IBM4_9ACTN</name>
<dbReference type="InterPro" id="IPR028082">
    <property type="entry name" value="Peripla_BP_I"/>
</dbReference>
<evidence type="ECO:0000313" key="1">
    <source>
        <dbReference type="EMBL" id="SDC03932.1"/>
    </source>
</evidence>
<evidence type="ECO:0000313" key="2">
    <source>
        <dbReference type="Proteomes" id="UP000198528"/>
    </source>
</evidence>
<sequence>MGKYASGCVTRRGVLRVLGGSALGLAGLALAGCDAGSKGGSGSGGGAAAVIGKPHKGTCKIGVLQLADHAALDSARKGFEQELKSSGMRYKLDVQHANNDVLFCQGVAGAFAREKCNLAVALGTPALQAIASIVPQMPVVGAAITDLAAAGVANSNKKPGGNATGAMDLTPVEAQFDLLQRLLPSARRVGILYCTAETNSEVQASMAEDAAASRNLEATRFCAGNADGMREALSSMVGKVDVCYAPTDNTVALGMKAYAKAATAAGLPIICGEPGMVEAGGLATCGYDYAEVGRQAARMVRRIWREGELPGDIPARQPEEASRKTVTNEAAAGALGVDLSALDA</sequence>
<dbReference type="PANTHER" id="PTHR35271">
    <property type="entry name" value="ABC TRANSPORTER, SUBSTRATE-BINDING LIPOPROTEIN-RELATED"/>
    <property type="match status" value="1"/>
</dbReference>
<dbReference type="STRING" id="604330.SAMN04489857_0278"/>
<gene>
    <name evidence="1" type="ORF">SAMN04487824_102106</name>
</gene>
<organism evidence="1 2">
    <name type="scientific">Parafannyhessea umbonata</name>
    <dbReference type="NCBI Taxonomy" id="604330"/>
    <lineage>
        <taxon>Bacteria</taxon>
        <taxon>Bacillati</taxon>
        <taxon>Actinomycetota</taxon>
        <taxon>Coriobacteriia</taxon>
        <taxon>Coriobacteriales</taxon>
        <taxon>Atopobiaceae</taxon>
        <taxon>Parafannyhessea</taxon>
    </lineage>
</organism>
<proteinExistence type="predicted"/>
<dbReference type="SUPFAM" id="SSF53822">
    <property type="entry name" value="Periplasmic binding protein-like I"/>
    <property type="match status" value="1"/>
</dbReference>
<dbReference type="RefSeq" id="WP_090844889.1">
    <property type="nucleotide sequence ID" value="NZ_FMZL01000002.1"/>
</dbReference>
<dbReference type="CDD" id="cd06325">
    <property type="entry name" value="PBP1_ABC_unchar_transporter"/>
    <property type="match status" value="1"/>
</dbReference>
<reference evidence="2" key="1">
    <citation type="submission" date="2016-10" db="EMBL/GenBank/DDBJ databases">
        <authorList>
            <person name="Varghese N."/>
            <person name="Submissions S."/>
        </authorList>
    </citation>
    <scope>NUCLEOTIDE SEQUENCE [LARGE SCALE GENOMIC DNA]</scope>
    <source>
        <strain evidence="2">DSM 22619</strain>
    </source>
</reference>
<dbReference type="InterPro" id="IPR007487">
    <property type="entry name" value="ABC_transpt-TYRBP-like"/>
</dbReference>
<dbReference type="PANTHER" id="PTHR35271:SF1">
    <property type="entry name" value="ABC TRANSPORTER, SUBSTRATE-BINDING LIPOPROTEIN"/>
    <property type="match status" value="1"/>
</dbReference>
<dbReference type="AlphaFoldDB" id="A0A1G6IBM4"/>
<dbReference type="EMBL" id="FMZL01000002">
    <property type="protein sequence ID" value="SDC03932.1"/>
    <property type="molecule type" value="Genomic_DNA"/>
</dbReference>
<accession>A0A1G6IBM4</accession>
<keyword evidence="2" id="KW-1185">Reference proteome</keyword>
<protein>
    <submittedName>
        <fullName evidence="1">Putative ABC transport system substrate-binding protein</fullName>
    </submittedName>
</protein>